<dbReference type="PANTHER" id="PTHR46613">
    <property type="entry name" value="RADIAL SPOKE HEAD 10 HOMOLOG B-RELATED"/>
    <property type="match status" value="1"/>
</dbReference>
<comment type="subcellular location">
    <subcellularLocation>
        <location evidence="1">Cell projection</location>
    </subcellularLocation>
</comment>
<feature type="region of interest" description="Disordered" evidence="4">
    <location>
        <begin position="24"/>
        <end position="58"/>
    </location>
</feature>
<evidence type="ECO:0000256" key="4">
    <source>
        <dbReference type="SAM" id="MobiDB-lite"/>
    </source>
</evidence>
<comment type="caution">
    <text evidence="6">The sequence shown here is derived from an EMBL/GenBank/DDBJ whole genome shotgun (WGS) entry which is preliminary data.</text>
</comment>
<dbReference type="OrthoDB" id="193095at2759"/>
<reference evidence="6" key="1">
    <citation type="submission" date="2021-02" db="EMBL/GenBank/DDBJ databases">
        <authorList>
            <person name="Palmer J.M."/>
        </authorList>
    </citation>
    <scope>NUCLEOTIDE SEQUENCE</scope>
    <source>
        <strain evidence="6">SCRP734</strain>
    </source>
</reference>
<dbReference type="AlphaFoldDB" id="A0A8T1WI29"/>
<organism evidence="6 7">
    <name type="scientific">Phytophthora pseudosyringae</name>
    <dbReference type="NCBI Taxonomy" id="221518"/>
    <lineage>
        <taxon>Eukaryota</taxon>
        <taxon>Sar</taxon>
        <taxon>Stramenopiles</taxon>
        <taxon>Oomycota</taxon>
        <taxon>Peronosporomycetes</taxon>
        <taxon>Peronosporales</taxon>
        <taxon>Peronosporaceae</taxon>
        <taxon>Phytophthora</taxon>
    </lineage>
</organism>
<dbReference type="InterPro" id="IPR001715">
    <property type="entry name" value="CH_dom"/>
</dbReference>
<name>A0A8T1WI29_9STRA</name>
<dbReference type="EMBL" id="JAGDFM010000002">
    <property type="protein sequence ID" value="KAG7393772.1"/>
    <property type="molecule type" value="Genomic_DNA"/>
</dbReference>
<evidence type="ECO:0000256" key="1">
    <source>
        <dbReference type="ARBA" id="ARBA00004316"/>
    </source>
</evidence>
<evidence type="ECO:0000256" key="2">
    <source>
        <dbReference type="ARBA" id="ARBA00023273"/>
    </source>
</evidence>
<proteinExistence type="predicted"/>
<feature type="region of interest" description="Disordered" evidence="4">
    <location>
        <begin position="949"/>
        <end position="986"/>
    </location>
</feature>
<evidence type="ECO:0000259" key="5">
    <source>
        <dbReference type="PROSITE" id="PS50021"/>
    </source>
</evidence>
<feature type="region of interest" description="Disordered" evidence="4">
    <location>
        <begin position="425"/>
        <end position="459"/>
    </location>
</feature>
<accession>A0A8T1WI29</accession>
<feature type="compositionally biased region" description="Low complexity" evidence="4">
    <location>
        <begin position="957"/>
        <end position="976"/>
    </location>
</feature>
<keyword evidence="2" id="KW-0966">Cell projection</keyword>
<dbReference type="Pfam" id="PF00307">
    <property type="entry name" value="CH"/>
    <property type="match status" value="1"/>
</dbReference>
<keyword evidence="3" id="KW-0175">Coiled coil</keyword>
<protein>
    <recommendedName>
        <fullName evidence="5">Calponin-homology (CH) domain-containing protein</fullName>
    </recommendedName>
</protein>
<gene>
    <name evidence="6" type="ORF">PHYPSEUDO_004535</name>
</gene>
<evidence type="ECO:0000256" key="3">
    <source>
        <dbReference type="SAM" id="Coils"/>
    </source>
</evidence>
<evidence type="ECO:0000313" key="7">
    <source>
        <dbReference type="Proteomes" id="UP000694044"/>
    </source>
</evidence>
<feature type="domain" description="Calponin-homology (CH)" evidence="5">
    <location>
        <begin position="587"/>
        <end position="697"/>
    </location>
</feature>
<keyword evidence="7" id="KW-1185">Reference proteome</keyword>
<sequence>MEPLSATGGRVVPKLHLLNADGCYSNNAPHGGSVSERLPRRPLRRQAEPPTTARMGKVTATRVSGASVEFLDTAMLPPMQLRPVAATAPSSSSSSSRQAKQPPEADSTGGSKNYRDNEAEFHVLHPAIDELADDRGEDLARLLLSRWSLHAGEEQFASISLFCEMKLNEAKRMASWAEAPNRFYTVVCCQLLEKYIARLAVGKIFHLNADSVAATVGQSVAFLRRIHDELVASIFLPPTPQAQAQDHDYENRTPYFTEFKRLRRKTQALVATVRERESTRTTRRQLPGKVGRLVTHLVKRRDRQTLALTFRGWANAMAAQRQTRVLKIQAFQCMRKNNLTAWFRVWRIEALRRAYQRESADYQTMLSVTAASLSRKDIAIAEAEAKVASMARIIDSLTESNRQLSHRVDQLENLSAAAAFAGNGDGGGDNRSNYGFSDNDTGRRHDGDGGNSSLGRRREANYERIDTLLTQDDERMDRTNRMLLETMFGMARMVESCAIQMSKDMMDSLEYQMDGSVLQHLAEMIQTENELKAKADAAEGSASLTSLHFRKSAGGRTSTAITAISSLAAAARPARPRAVTVRDLAQMPIDMLLLYWFRMHLSLSSAVEKPGDRTVKNFTSDLADGRRFSFLLHRLFPSWFDASMVHELDVDLRLQNIATFHARVQPPLPQVVTSDSIHAASGTENVAFVAMLFSTAVGTVRKLNMEKQRGDFLNIITTWRRVRGLLLEVKRMNDNYDAGMVAHLLKEMRTCETLFKQLHAELDHIAVTSNETSSALSQIAYKALAITWSCVRARDIHPHAPLGLVDERTHERVREFSRVDSACIRDLLVHDSESTFNQLNQSAGAALVGRKSSGTTPVLVAGSTMPPVVPERDVDIATAAVRRALLAYSKDLNDIFKHYSASGGAGSLAAMSLTEFNKFIKDCFPGDKQITPEVADSIYRAALQLEPPLPGTANEVSSATTSTPSTALTTAPAATTGDPIPEDATEGEQELSGRHFADALVRLAATKYAPMPAPRPAGRGQPRAAPIPALPLDERFRLLMEQDILPHALRSQRELFRAAVAEPKVREVFQRHKPVLQRIFRYYASMHALREQNSTLSLSAFIVMARDCKLIGSFVTEHTLKQVLVNLQRDDGNSPSPTPAPGAVSTEAELEMLRADFSDFQEALAALTEYVVCNPYVPLHKRVDQFLQEMLLPRARQKKKPGE</sequence>
<dbReference type="Proteomes" id="UP000694044">
    <property type="component" value="Unassembled WGS sequence"/>
</dbReference>
<dbReference type="GO" id="GO:0042995">
    <property type="term" value="C:cell projection"/>
    <property type="evidence" value="ECO:0007669"/>
    <property type="project" value="UniProtKB-SubCell"/>
</dbReference>
<feature type="region of interest" description="Disordered" evidence="4">
    <location>
        <begin position="84"/>
        <end position="114"/>
    </location>
</feature>
<evidence type="ECO:0000313" key="6">
    <source>
        <dbReference type="EMBL" id="KAG7393772.1"/>
    </source>
</evidence>
<dbReference type="PANTHER" id="PTHR46613:SF1">
    <property type="entry name" value="RADIAL SPOKE HEAD 10 HOMOLOG B-RELATED"/>
    <property type="match status" value="1"/>
</dbReference>
<feature type="coiled-coil region" evidence="3">
    <location>
        <begin position="380"/>
        <end position="414"/>
    </location>
</feature>
<dbReference type="PROSITE" id="PS50021">
    <property type="entry name" value="CH"/>
    <property type="match status" value="1"/>
</dbReference>